<name>A0A224Z177_9ACAR</name>
<feature type="region of interest" description="Disordered" evidence="1">
    <location>
        <begin position="1"/>
        <end position="91"/>
    </location>
</feature>
<dbReference type="PANTHER" id="PTHR34756:SF1">
    <property type="entry name" value="CELL DIVISION CYCLE-ASSOCIATED PROTEIN 3"/>
    <property type="match status" value="1"/>
</dbReference>
<organism evidence="2">
    <name type="scientific">Rhipicephalus zambeziensis</name>
    <dbReference type="NCBI Taxonomy" id="60191"/>
    <lineage>
        <taxon>Eukaryota</taxon>
        <taxon>Metazoa</taxon>
        <taxon>Ecdysozoa</taxon>
        <taxon>Arthropoda</taxon>
        <taxon>Chelicerata</taxon>
        <taxon>Arachnida</taxon>
        <taxon>Acari</taxon>
        <taxon>Parasitiformes</taxon>
        <taxon>Ixodida</taxon>
        <taxon>Ixodoidea</taxon>
        <taxon>Ixodidae</taxon>
        <taxon>Rhipicephalinae</taxon>
        <taxon>Rhipicephalus</taxon>
        <taxon>Rhipicephalus</taxon>
    </lineage>
</organism>
<accession>A0A224Z177</accession>
<dbReference type="EMBL" id="GFPF01008686">
    <property type="protein sequence ID" value="MAA19832.1"/>
    <property type="molecule type" value="Transcribed_RNA"/>
</dbReference>
<reference evidence="2" key="1">
    <citation type="journal article" date="2017" name="Parasit. Vectors">
        <title>Sialotranscriptomics of Rhipicephalus zambeziensis reveals intricate expression profiles of secretory proteins and suggests tight temporal transcriptional regulation during blood-feeding.</title>
        <authorList>
            <person name="de Castro M.H."/>
            <person name="de Klerk D."/>
            <person name="Pienaar R."/>
            <person name="Rees D.J.G."/>
            <person name="Mans B.J."/>
        </authorList>
    </citation>
    <scope>NUCLEOTIDE SEQUENCE</scope>
    <source>
        <tissue evidence="2">Salivary glands</tissue>
    </source>
</reference>
<sequence length="200" mass="21943">MGQYLSRSVGESGGMPAQSTPLPVRRHARTLTLSDLDPRSPTTEISRTPIQMEDPVTSDSPTEEGVDIDPRSPTTAFRRTPIPLGMTIKKKMEPESPMAVCYEKRRASVNDSHSPGTTKHKARKPKKSEEDLSGTLKELTVSSTPPCERPVLKNTSRPNTLLRSLQESNLQRAGKADHTTAPKRPNCSEEKENSIMPASA</sequence>
<protein>
    <submittedName>
        <fullName evidence="2">Uncharacterized protein</fullName>
    </submittedName>
</protein>
<dbReference type="InterPro" id="IPR038832">
    <property type="entry name" value="CDCA3"/>
</dbReference>
<evidence type="ECO:0000313" key="2">
    <source>
        <dbReference type="EMBL" id="MAA19832.1"/>
    </source>
</evidence>
<feature type="compositionally biased region" description="Basic and acidic residues" evidence="1">
    <location>
        <begin position="174"/>
        <end position="193"/>
    </location>
</feature>
<dbReference type="PANTHER" id="PTHR34756">
    <property type="entry name" value="CELL DIVISION CYCLE-ASSOCIATED PROTEIN 3"/>
    <property type="match status" value="1"/>
</dbReference>
<evidence type="ECO:0000256" key="1">
    <source>
        <dbReference type="SAM" id="MobiDB-lite"/>
    </source>
</evidence>
<feature type="compositionally biased region" description="Polar residues" evidence="1">
    <location>
        <begin position="40"/>
        <end position="49"/>
    </location>
</feature>
<feature type="region of interest" description="Disordered" evidence="1">
    <location>
        <begin position="104"/>
        <end position="200"/>
    </location>
</feature>
<feature type="compositionally biased region" description="Polar residues" evidence="1">
    <location>
        <begin position="153"/>
        <end position="171"/>
    </location>
</feature>
<dbReference type="AlphaFoldDB" id="A0A224Z177"/>
<proteinExistence type="predicted"/>